<dbReference type="InterPro" id="IPR050927">
    <property type="entry name" value="TRPM"/>
</dbReference>
<proteinExistence type="predicted"/>
<gene>
    <name evidence="8" type="ORF">C0Q70_04111</name>
</gene>
<name>A0A2T7PUL2_POMCA</name>
<evidence type="ECO:0000256" key="6">
    <source>
        <dbReference type="SAM" id="Phobius"/>
    </source>
</evidence>
<protein>
    <recommendedName>
        <fullName evidence="7">TRPM-like domain-containing protein</fullName>
    </recommendedName>
</protein>
<feature type="compositionally biased region" description="Polar residues" evidence="5">
    <location>
        <begin position="34"/>
        <end position="52"/>
    </location>
</feature>
<feature type="transmembrane region" description="Helical" evidence="6">
    <location>
        <begin position="966"/>
        <end position="987"/>
    </location>
</feature>
<evidence type="ECO:0000256" key="5">
    <source>
        <dbReference type="SAM" id="MobiDB-lite"/>
    </source>
</evidence>
<feature type="domain" description="TRPM-like" evidence="7">
    <location>
        <begin position="616"/>
        <end position="747"/>
    </location>
</feature>
<evidence type="ECO:0000256" key="2">
    <source>
        <dbReference type="ARBA" id="ARBA00022692"/>
    </source>
</evidence>
<feature type="domain" description="TRPM-like" evidence="7">
    <location>
        <begin position="516"/>
        <end position="612"/>
    </location>
</feature>
<accession>A0A2T7PUL2</accession>
<evidence type="ECO:0000259" key="7">
    <source>
        <dbReference type="Pfam" id="PF25508"/>
    </source>
</evidence>
<comment type="caution">
    <text evidence="8">The sequence shown here is derived from an EMBL/GenBank/DDBJ whole genome shotgun (WGS) entry which is preliminary data.</text>
</comment>
<comment type="subcellular location">
    <subcellularLocation>
        <location evidence="1">Membrane</location>
        <topology evidence="1">Multi-pass membrane protein</topology>
    </subcellularLocation>
</comment>
<dbReference type="PANTHER" id="PTHR13800:SF12">
    <property type="entry name" value="TRANSIENT RECEPTOR POTENTIAL CATION CHANNEL SUBFAMILY M MEMBER-LIKE 2"/>
    <property type="match status" value="1"/>
</dbReference>
<feature type="compositionally biased region" description="Basic and acidic residues" evidence="5">
    <location>
        <begin position="87"/>
        <end position="108"/>
    </location>
</feature>
<dbReference type="AlphaFoldDB" id="A0A2T7PUL2"/>
<reference evidence="8 9" key="1">
    <citation type="submission" date="2018-04" db="EMBL/GenBank/DDBJ databases">
        <title>The genome of golden apple snail Pomacea canaliculata provides insight into stress tolerance and invasive adaptation.</title>
        <authorList>
            <person name="Liu C."/>
            <person name="Liu B."/>
            <person name="Ren Y."/>
            <person name="Zhang Y."/>
            <person name="Wang H."/>
            <person name="Li S."/>
            <person name="Jiang F."/>
            <person name="Yin L."/>
            <person name="Zhang G."/>
            <person name="Qian W."/>
            <person name="Fan W."/>
        </authorList>
    </citation>
    <scope>NUCLEOTIDE SEQUENCE [LARGE SCALE GENOMIC DNA]</scope>
    <source>
        <strain evidence="8">SZHN2017</strain>
        <tissue evidence="8">Muscle</tissue>
    </source>
</reference>
<feature type="transmembrane region" description="Helical" evidence="6">
    <location>
        <begin position="1036"/>
        <end position="1058"/>
    </location>
</feature>
<sequence length="1266" mass="145951">MNEKSLVRKEPSYQKEMNSHPQPGGKEKEEKTTWIITFSPSSPSQEQNTGSVTEKKVNVQDHTSENQNQTEQIWRTIHWQCACIKCKPDRKGEEDEKSKQNPTEKSKVQEMSSTHSAKGQSDNEVNGQPNLQIDKTNKAANPPPRRDSSPRKKKGLAKKRNAKENGTQDYQPAETELSEQASSIDTASPAAKEKPGMELFQVNMREKSHSAEGRNGNEVRAASIISHHNATAQQKQENDNGQNKIVSEPNSECQMETHTPPTLILYLLGDDKTFCSENNRKKEELGRHFMNCVLDTHRIVARNSFDRNGLFNLQKDMKYNVFSALKYISEKTKASLVFLFLNGDKDTFLATVPLALEEKIPVVAIKGSGNFVDDLPPKKRSRESKDTIEKSTDDNQHRHKETIPKRQTSQSSEEPKATTEKSKEDNGETTQSTQVEKSVADTNFKEYDLISNFGRKSALRLSLLDVIFTEDDDQKSDDKKNGKTDTNGRKEHELTRLTLAHAWGCFEKAREMRWSKFESSTLYYMMEKALLHEQVEFVELFLELGVDLKDFLNKNLSSLWCKEYEKKDSMLKKLYKEKELTGTEENKGFNLPEETEKAHKHLKLALKDLMDDIGIKNDERKKTEESIKDPVVLLFLWALLTKKFNLAKFVWRDVQDHVTTALVACILLRAMRSRTMNDVRFDDEQQEITTTIELFEGLAIKTLNNCYKEDQAKTFQLLSRIQETEYWNCVTCLEIAELARCKKFIAQEPCQNFADRIWRGLDPYSKNEEDKIDQFLIITRFFYAISAIFVIVPKLVMDFSQNKRGPSQLRYALARFCFYWPRYWEDPSFKFYSGWFFFMGFLLLYAYVLMARIPPPDVHISEVALLIWFMTMHFEELRVAMEWVQPKRQRVKVFILSQLGILNVTNFYLAWGGILQWLLFDSSAFSLHVVLCINFISFICRLFYFSSINSQLGPKVFMIYQMIKEMILFSVLLIIIFLGYGVIMYSIDNRGQGVVNSTVVLSLPVEPFWLMLADRPGDTGESEDDPKVVFRGLLRVAYLFFTSLLLINVLIAAFGNLYESINNQKEDLRKYQKFHMIVKFYLGSPLPPPLTLFYYPILYICRCSGHDITKNKDHFGKGHGGNKTCKENRFRQYLSSNETIALLNWAKLTTETYTEEKPKTVEDLVKETMENNFPDEEKKTVTKEYCENCQTSRNSSDNEYDELTEDLLTLHDSILDSTSTLNKAMAVVEERIACHPCIIYRSCVLCGKPPGNPTHSSGYVEQIASL</sequence>
<dbReference type="GO" id="GO:0005886">
    <property type="term" value="C:plasma membrane"/>
    <property type="evidence" value="ECO:0007669"/>
    <property type="project" value="TreeGrafter"/>
</dbReference>
<evidence type="ECO:0000313" key="8">
    <source>
        <dbReference type="EMBL" id="PVD37116.1"/>
    </source>
</evidence>
<keyword evidence="9" id="KW-1185">Reference proteome</keyword>
<feature type="transmembrane region" description="Helical" evidence="6">
    <location>
        <begin position="893"/>
        <end position="919"/>
    </location>
</feature>
<feature type="region of interest" description="Disordered" evidence="5">
    <location>
        <begin position="373"/>
        <end position="437"/>
    </location>
</feature>
<feature type="compositionally biased region" description="Basic residues" evidence="5">
    <location>
        <begin position="151"/>
        <end position="161"/>
    </location>
</feature>
<dbReference type="Proteomes" id="UP000245119">
    <property type="component" value="Linkage Group LG2"/>
</dbReference>
<feature type="transmembrane region" description="Helical" evidence="6">
    <location>
        <begin position="831"/>
        <end position="851"/>
    </location>
</feature>
<keyword evidence="4 6" id="KW-0472">Membrane</keyword>
<feature type="compositionally biased region" description="Basic and acidic residues" evidence="5">
    <location>
        <begin position="413"/>
        <end position="426"/>
    </location>
</feature>
<feature type="transmembrane region" description="Helical" evidence="6">
    <location>
        <begin position="775"/>
        <end position="796"/>
    </location>
</feature>
<evidence type="ECO:0000256" key="3">
    <source>
        <dbReference type="ARBA" id="ARBA00022989"/>
    </source>
</evidence>
<feature type="compositionally biased region" description="Basic and acidic residues" evidence="5">
    <location>
        <begin position="383"/>
        <end position="404"/>
    </location>
</feature>
<feature type="compositionally biased region" description="Polar residues" evidence="5">
    <location>
        <begin position="109"/>
        <end position="134"/>
    </location>
</feature>
<evidence type="ECO:0000256" key="4">
    <source>
        <dbReference type="ARBA" id="ARBA00023136"/>
    </source>
</evidence>
<keyword evidence="2 6" id="KW-0812">Transmembrane</keyword>
<feature type="compositionally biased region" description="Basic and acidic residues" evidence="5">
    <location>
        <begin position="53"/>
        <end position="64"/>
    </location>
</feature>
<feature type="transmembrane region" description="Helical" evidence="6">
    <location>
        <begin position="925"/>
        <end position="945"/>
    </location>
</feature>
<evidence type="ECO:0000313" key="9">
    <source>
        <dbReference type="Proteomes" id="UP000245119"/>
    </source>
</evidence>
<organism evidence="8 9">
    <name type="scientific">Pomacea canaliculata</name>
    <name type="common">Golden apple snail</name>
    <dbReference type="NCBI Taxonomy" id="400727"/>
    <lineage>
        <taxon>Eukaryota</taxon>
        <taxon>Metazoa</taxon>
        <taxon>Spiralia</taxon>
        <taxon>Lophotrochozoa</taxon>
        <taxon>Mollusca</taxon>
        <taxon>Gastropoda</taxon>
        <taxon>Caenogastropoda</taxon>
        <taxon>Architaenioglossa</taxon>
        <taxon>Ampullarioidea</taxon>
        <taxon>Ampullariidae</taxon>
        <taxon>Pomacea</taxon>
    </lineage>
</organism>
<dbReference type="InterPro" id="IPR057366">
    <property type="entry name" value="TRPM-like"/>
</dbReference>
<keyword evidence="3 6" id="KW-1133">Transmembrane helix</keyword>
<feature type="transmembrane region" description="Helical" evidence="6">
    <location>
        <begin position="1078"/>
        <end position="1097"/>
    </location>
</feature>
<dbReference type="EMBL" id="PZQS01000002">
    <property type="protein sequence ID" value="PVD37116.1"/>
    <property type="molecule type" value="Genomic_DNA"/>
</dbReference>
<dbReference type="GO" id="GO:0099604">
    <property type="term" value="F:ligand-gated calcium channel activity"/>
    <property type="evidence" value="ECO:0007669"/>
    <property type="project" value="TreeGrafter"/>
</dbReference>
<feature type="region of interest" description="Disordered" evidence="5">
    <location>
        <begin position="87"/>
        <end position="196"/>
    </location>
</feature>
<dbReference type="PANTHER" id="PTHR13800">
    <property type="entry name" value="TRANSIENT RECEPTOR POTENTIAL CATION CHANNEL, SUBFAMILY M, MEMBER 6"/>
    <property type="match status" value="1"/>
</dbReference>
<feature type="region of interest" description="Disordered" evidence="5">
    <location>
        <begin position="1"/>
        <end position="71"/>
    </location>
</feature>
<evidence type="ECO:0000256" key="1">
    <source>
        <dbReference type="ARBA" id="ARBA00004141"/>
    </source>
</evidence>
<feature type="transmembrane region" description="Helical" evidence="6">
    <location>
        <begin position="863"/>
        <end position="881"/>
    </location>
</feature>
<dbReference type="OrthoDB" id="6240031at2759"/>
<dbReference type="Pfam" id="PF25508">
    <property type="entry name" value="TRPM2"/>
    <property type="match status" value="2"/>
</dbReference>
<feature type="compositionally biased region" description="Basic and acidic residues" evidence="5">
    <location>
        <begin position="1"/>
        <end position="13"/>
    </location>
</feature>